<dbReference type="GeneID" id="78819376"/>
<proteinExistence type="predicted"/>
<accession>A0ABD5XWY7</accession>
<gene>
    <name evidence="2" type="ORF">ACFQMA_04645</name>
</gene>
<dbReference type="InterPro" id="IPR013096">
    <property type="entry name" value="Cupin_2"/>
</dbReference>
<sequence length="103" mass="11130">MTDGAQETECVHLPDLEGDGRGVLFEGEPKTVRLALDAGDRVPPHQHPDRDIVCYVVDGELEMTLGDETVDLVSGDAARFSGDQDISPEAREDSVALLVLAER</sequence>
<name>A0ABD5XWY7_9EURY</name>
<dbReference type="InterPro" id="IPR011051">
    <property type="entry name" value="RmlC_Cupin_sf"/>
</dbReference>
<dbReference type="InterPro" id="IPR014710">
    <property type="entry name" value="RmlC-like_jellyroll"/>
</dbReference>
<dbReference type="SUPFAM" id="SSF51182">
    <property type="entry name" value="RmlC-like cupins"/>
    <property type="match status" value="1"/>
</dbReference>
<evidence type="ECO:0000313" key="3">
    <source>
        <dbReference type="Proteomes" id="UP001596432"/>
    </source>
</evidence>
<dbReference type="Proteomes" id="UP001596432">
    <property type="component" value="Unassembled WGS sequence"/>
</dbReference>
<organism evidence="2 3">
    <name type="scientific">Halosimplex aquaticum</name>
    <dbReference type="NCBI Taxonomy" id="3026162"/>
    <lineage>
        <taxon>Archaea</taxon>
        <taxon>Methanobacteriati</taxon>
        <taxon>Methanobacteriota</taxon>
        <taxon>Stenosarchaea group</taxon>
        <taxon>Halobacteria</taxon>
        <taxon>Halobacteriales</taxon>
        <taxon>Haloarculaceae</taxon>
        <taxon>Halosimplex</taxon>
    </lineage>
</organism>
<dbReference type="RefSeq" id="WP_274324725.1">
    <property type="nucleotide sequence ID" value="NZ_CP118158.1"/>
</dbReference>
<evidence type="ECO:0000259" key="1">
    <source>
        <dbReference type="Pfam" id="PF07883"/>
    </source>
</evidence>
<dbReference type="AlphaFoldDB" id="A0ABD5XWY7"/>
<keyword evidence="3" id="KW-1185">Reference proteome</keyword>
<dbReference type="Pfam" id="PF07883">
    <property type="entry name" value="Cupin_2"/>
    <property type="match status" value="1"/>
</dbReference>
<protein>
    <submittedName>
        <fullName evidence="2">Cupin domain-containing protein</fullName>
    </submittedName>
</protein>
<dbReference type="EMBL" id="JBHTAS010000001">
    <property type="protein sequence ID" value="MFC7139126.1"/>
    <property type="molecule type" value="Genomic_DNA"/>
</dbReference>
<evidence type="ECO:0000313" key="2">
    <source>
        <dbReference type="EMBL" id="MFC7139126.1"/>
    </source>
</evidence>
<feature type="domain" description="Cupin type-2" evidence="1">
    <location>
        <begin position="35"/>
        <end position="91"/>
    </location>
</feature>
<comment type="caution">
    <text evidence="2">The sequence shown here is derived from an EMBL/GenBank/DDBJ whole genome shotgun (WGS) entry which is preliminary data.</text>
</comment>
<reference evidence="2 3" key="1">
    <citation type="journal article" date="2019" name="Int. J. Syst. Evol. Microbiol.">
        <title>The Global Catalogue of Microorganisms (GCM) 10K type strain sequencing project: providing services to taxonomists for standard genome sequencing and annotation.</title>
        <authorList>
            <consortium name="The Broad Institute Genomics Platform"/>
            <consortium name="The Broad Institute Genome Sequencing Center for Infectious Disease"/>
            <person name="Wu L."/>
            <person name="Ma J."/>
        </authorList>
    </citation>
    <scope>NUCLEOTIDE SEQUENCE [LARGE SCALE GENOMIC DNA]</scope>
    <source>
        <strain evidence="2 3">XZYJT29</strain>
    </source>
</reference>
<dbReference type="Gene3D" id="2.60.120.10">
    <property type="entry name" value="Jelly Rolls"/>
    <property type="match status" value="1"/>
</dbReference>